<dbReference type="InterPro" id="IPR036388">
    <property type="entry name" value="WH-like_DNA-bd_sf"/>
</dbReference>
<organism evidence="7 8">
    <name type="scientific">Catenovulum sediminis</name>
    <dbReference type="NCBI Taxonomy" id="1740262"/>
    <lineage>
        <taxon>Bacteria</taxon>
        <taxon>Pseudomonadati</taxon>
        <taxon>Pseudomonadota</taxon>
        <taxon>Gammaproteobacteria</taxon>
        <taxon>Alteromonadales</taxon>
        <taxon>Alteromonadaceae</taxon>
        <taxon>Catenovulum</taxon>
    </lineage>
</organism>
<keyword evidence="5" id="KW-0472">Membrane</keyword>
<dbReference type="InterPro" id="IPR016032">
    <property type="entry name" value="Sig_transdc_resp-reg_C-effctor"/>
</dbReference>
<keyword evidence="5" id="KW-1133">Transmembrane helix</keyword>
<evidence type="ECO:0000313" key="7">
    <source>
        <dbReference type="EMBL" id="MER2492817.1"/>
    </source>
</evidence>
<evidence type="ECO:0000256" key="2">
    <source>
        <dbReference type="ARBA" id="ARBA00022803"/>
    </source>
</evidence>
<sequence>MNYRINDLVLDPNDRTLVCGDKIKKIRPRTLKLLLYFISNQHAIKSKEELLSAVWPDVTVDEGVVFQSISEIRKLLEDSKVIVSHPRQGYQFVAHVEPTREKSTRKLNWKIVTASCIALIVLAVVGVIYFLSSSDSRHALPTDTRILILPVQNEIEYEDRKWLSIGGMDHIISTLESGTASLQVFSTEETISLINSAGFSIEQKSLNIQRILNLSGATHAVEVTFFGKNMEYTISITVNSPNNVHKKVILAESLDQGLVKAANEVLQQINGSVADNHIHLKNEFKHALFAEAMLAYERDWSSAVSFFESYLKIEPDSVVAMMYLMRLYIWLGDYADALQLYDKLNALPNLKLEEKSKLLYYRGMVALAKHQYQAALEFLNSAAELISEYPPSLLGARINAESGEVLTKIKDYQSALDNLNKSLRFYEVTGKVIDICAIKLKMSKVHKLSGNLELAQNLFLEAKRDITKFNISFLYAELEQAESMFKTPKN</sequence>
<dbReference type="InterPro" id="IPR050498">
    <property type="entry name" value="Ycf3"/>
</dbReference>
<keyword evidence="3 4" id="KW-0238">DNA-binding</keyword>
<dbReference type="EMBL" id="JBELOE010000236">
    <property type="protein sequence ID" value="MER2492817.1"/>
    <property type="molecule type" value="Genomic_DNA"/>
</dbReference>
<accession>A0ABV1RJG9</accession>
<dbReference type="RefSeq" id="WP_350402290.1">
    <property type="nucleotide sequence ID" value="NZ_JBELOE010000236.1"/>
</dbReference>
<evidence type="ECO:0000256" key="4">
    <source>
        <dbReference type="PROSITE-ProRule" id="PRU01091"/>
    </source>
</evidence>
<gene>
    <name evidence="7" type="ORF">ABS311_13105</name>
</gene>
<comment type="caution">
    <text evidence="7">The sequence shown here is derived from an EMBL/GenBank/DDBJ whole genome shotgun (WGS) entry which is preliminary data.</text>
</comment>
<feature type="DNA-binding region" description="OmpR/PhoB-type" evidence="4">
    <location>
        <begin position="1"/>
        <end position="94"/>
    </location>
</feature>
<keyword evidence="8" id="KW-1185">Reference proteome</keyword>
<dbReference type="Pfam" id="PF14559">
    <property type="entry name" value="TPR_19"/>
    <property type="match status" value="1"/>
</dbReference>
<name>A0ABV1RJG9_9ALTE</name>
<dbReference type="SUPFAM" id="SSF48452">
    <property type="entry name" value="TPR-like"/>
    <property type="match status" value="1"/>
</dbReference>
<evidence type="ECO:0000313" key="8">
    <source>
        <dbReference type="Proteomes" id="UP001467690"/>
    </source>
</evidence>
<protein>
    <submittedName>
        <fullName evidence="7">Winged helix-turn-helix domain-containing protein</fullName>
    </submittedName>
</protein>
<evidence type="ECO:0000256" key="3">
    <source>
        <dbReference type="ARBA" id="ARBA00023125"/>
    </source>
</evidence>
<feature type="domain" description="OmpR/PhoB-type" evidence="6">
    <location>
        <begin position="1"/>
        <end position="94"/>
    </location>
</feature>
<evidence type="ECO:0000256" key="1">
    <source>
        <dbReference type="ARBA" id="ARBA00022737"/>
    </source>
</evidence>
<dbReference type="SMART" id="SM00862">
    <property type="entry name" value="Trans_reg_C"/>
    <property type="match status" value="1"/>
</dbReference>
<dbReference type="InterPro" id="IPR001867">
    <property type="entry name" value="OmpR/PhoB-type_DNA-bd"/>
</dbReference>
<evidence type="ECO:0000259" key="6">
    <source>
        <dbReference type="PROSITE" id="PS51755"/>
    </source>
</evidence>
<dbReference type="Pfam" id="PF00486">
    <property type="entry name" value="Trans_reg_C"/>
    <property type="match status" value="1"/>
</dbReference>
<keyword evidence="2" id="KW-0802">TPR repeat</keyword>
<dbReference type="Pfam" id="PF13424">
    <property type="entry name" value="TPR_12"/>
    <property type="match status" value="1"/>
</dbReference>
<dbReference type="SUPFAM" id="SSF46894">
    <property type="entry name" value="C-terminal effector domain of the bipartite response regulators"/>
    <property type="match status" value="1"/>
</dbReference>
<dbReference type="PANTHER" id="PTHR44858">
    <property type="entry name" value="TETRATRICOPEPTIDE REPEAT PROTEIN 6"/>
    <property type="match status" value="1"/>
</dbReference>
<keyword evidence="1" id="KW-0677">Repeat</keyword>
<dbReference type="PROSITE" id="PS51755">
    <property type="entry name" value="OMPR_PHOB"/>
    <property type="match status" value="1"/>
</dbReference>
<evidence type="ECO:0000256" key="5">
    <source>
        <dbReference type="SAM" id="Phobius"/>
    </source>
</evidence>
<dbReference type="CDD" id="cd00383">
    <property type="entry name" value="trans_reg_C"/>
    <property type="match status" value="1"/>
</dbReference>
<proteinExistence type="predicted"/>
<keyword evidence="5" id="KW-0812">Transmembrane</keyword>
<dbReference type="Proteomes" id="UP001467690">
    <property type="component" value="Unassembled WGS sequence"/>
</dbReference>
<dbReference type="InterPro" id="IPR011990">
    <property type="entry name" value="TPR-like_helical_dom_sf"/>
</dbReference>
<dbReference type="Gene3D" id="1.10.10.10">
    <property type="entry name" value="Winged helix-like DNA-binding domain superfamily/Winged helix DNA-binding domain"/>
    <property type="match status" value="1"/>
</dbReference>
<feature type="transmembrane region" description="Helical" evidence="5">
    <location>
        <begin position="111"/>
        <end position="131"/>
    </location>
</feature>
<reference evidence="7 8" key="1">
    <citation type="submission" date="2024-06" db="EMBL/GenBank/DDBJ databases">
        <authorList>
            <person name="Chen R.Y."/>
        </authorList>
    </citation>
    <scope>NUCLEOTIDE SEQUENCE [LARGE SCALE GENOMIC DNA]</scope>
    <source>
        <strain evidence="7 8">D2</strain>
    </source>
</reference>
<dbReference type="PANTHER" id="PTHR44858:SF1">
    <property type="entry name" value="UDP-N-ACETYLGLUCOSAMINE--PEPTIDE N-ACETYLGLUCOSAMINYLTRANSFERASE SPINDLY-RELATED"/>
    <property type="match status" value="1"/>
</dbReference>
<dbReference type="Gene3D" id="1.25.40.10">
    <property type="entry name" value="Tetratricopeptide repeat domain"/>
    <property type="match status" value="1"/>
</dbReference>